<evidence type="ECO:0000256" key="3">
    <source>
        <dbReference type="ARBA" id="ARBA00023163"/>
    </source>
</evidence>
<gene>
    <name evidence="7" type="ORF">PEGY_LOCUS3559</name>
</gene>
<reference evidence="7" key="1">
    <citation type="submission" date="2021-07" db="EMBL/GenBank/DDBJ databases">
        <authorList>
            <person name="Branca A.L. A."/>
        </authorList>
    </citation>
    <scope>NUCLEOTIDE SEQUENCE</scope>
</reference>
<evidence type="ECO:0000256" key="2">
    <source>
        <dbReference type="ARBA" id="ARBA00023125"/>
    </source>
</evidence>
<evidence type="ECO:0000259" key="6">
    <source>
        <dbReference type="Pfam" id="PF00172"/>
    </source>
</evidence>
<proteinExistence type="predicted"/>
<organism evidence="7 8">
    <name type="scientific">Penicillium egyptiacum</name>
    <dbReference type="NCBI Taxonomy" id="1303716"/>
    <lineage>
        <taxon>Eukaryota</taxon>
        <taxon>Fungi</taxon>
        <taxon>Dikarya</taxon>
        <taxon>Ascomycota</taxon>
        <taxon>Pezizomycotina</taxon>
        <taxon>Eurotiomycetes</taxon>
        <taxon>Eurotiomycetidae</taxon>
        <taxon>Eurotiales</taxon>
        <taxon>Aspergillaceae</taxon>
        <taxon>Penicillium</taxon>
    </lineage>
</organism>
<keyword evidence="4" id="KW-0539">Nucleus</keyword>
<accession>A0A9W4K8J9</accession>
<dbReference type="InterPro" id="IPR021858">
    <property type="entry name" value="Fun_TF"/>
</dbReference>
<name>A0A9W4K8J9_9EURO</name>
<dbReference type="OrthoDB" id="3546279at2759"/>
<sequence>MNEDMVVSAASDRADNPRVRRHRARHTKSRNGCYPCKFRRVKVRLVIPSLVGFRFQPNSDFVKCDELQPACGTCSSRGEPCSYPPPRVTSRKPPRSRADTEKDGGLPGPFEPSDEGPLLGRIQPLSINVTAPTITSNQSHQHRHGDLEMNDLKLLQFYHLHTGRQMSLHQRRSNVWQQIMPELASKSRYLMHLLLALGGMHMIKQKADDSGTVVESSDTVDLGIIMEHHQRGLEGFREEVSRISPSNAESVFTGSLLLVAFAFAFLRVQDLNPVTGAAEEMSSAMPDPSLTNEIPRLNWLYLNRGVNSVIGDQWPVLKTSRLRQILILPHTDLSWDDLSSGAPSRLSRCSPRLLKFAQGARHAVASIKASLDALEANWDGLSSRSGTPTSQPSPSATLDWAIDAHNEAIDILDSVYSRILSVLRCAATEDSTHKEIQVDFEEAAILSWPVFLPSAFLASLERSDRDFLHGHSLVILAHLYLVNTLVDTWYMRGSFENEILRLNALIGSLNGNELPAFMLWPNEVLSLPLTCTS</sequence>
<dbReference type="CDD" id="cd00067">
    <property type="entry name" value="GAL4"/>
    <property type="match status" value="1"/>
</dbReference>
<evidence type="ECO:0000256" key="4">
    <source>
        <dbReference type="ARBA" id="ARBA00023242"/>
    </source>
</evidence>
<dbReference type="InterPro" id="IPR001138">
    <property type="entry name" value="Zn2Cys6_DnaBD"/>
</dbReference>
<dbReference type="PANTHER" id="PTHR47784">
    <property type="entry name" value="STEROL UPTAKE CONTROL PROTEIN 2"/>
    <property type="match status" value="1"/>
</dbReference>
<protein>
    <recommendedName>
        <fullName evidence="6">Zn(2)-C6 fungal-type domain-containing protein</fullName>
    </recommendedName>
</protein>
<dbReference type="Pfam" id="PF11951">
    <property type="entry name" value="Fungal_trans_2"/>
    <property type="match status" value="1"/>
</dbReference>
<dbReference type="EMBL" id="CAJVRC010000846">
    <property type="protein sequence ID" value="CAG8893449.1"/>
    <property type="molecule type" value="Genomic_DNA"/>
</dbReference>
<feature type="domain" description="Zn(2)-C6 fungal-type" evidence="6">
    <location>
        <begin position="62"/>
        <end position="87"/>
    </location>
</feature>
<dbReference type="AlphaFoldDB" id="A0A9W4K8J9"/>
<dbReference type="InterPro" id="IPR053157">
    <property type="entry name" value="Sterol_Uptake_Regulator"/>
</dbReference>
<keyword evidence="3" id="KW-0804">Transcription</keyword>
<dbReference type="GO" id="GO:0003677">
    <property type="term" value="F:DNA binding"/>
    <property type="evidence" value="ECO:0007669"/>
    <property type="project" value="UniProtKB-KW"/>
</dbReference>
<dbReference type="InterPro" id="IPR036864">
    <property type="entry name" value="Zn2-C6_fun-type_DNA-bd_sf"/>
</dbReference>
<evidence type="ECO:0000256" key="1">
    <source>
        <dbReference type="ARBA" id="ARBA00023015"/>
    </source>
</evidence>
<dbReference type="PANTHER" id="PTHR47784:SF5">
    <property type="entry name" value="STEROL UPTAKE CONTROL PROTEIN 2"/>
    <property type="match status" value="1"/>
</dbReference>
<dbReference type="Proteomes" id="UP001154252">
    <property type="component" value="Unassembled WGS sequence"/>
</dbReference>
<feature type="region of interest" description="Disordered" evidence="5">
    <location>
        <begin position="73"/>
        <end position="117"/>
    </location>
</feature>
<dbReference type="GO" id="GO:0008270">
    <property type="term" value="F:zinc ion binding"/>
    <property type="evidence" value="ECO:0007669"/>
    <property type="project" value="InterPro"/>
</dbReference>
<dbReference type="GO" id="GO:0001228">
    <property type="term" value="F:DNA-binding transcription activator activity, RNA polymerase II-specific"/>
    <property type="evidence" value="ECO:0007669"/>
    <property type="project" value="TreeGrafter"/>
</dbReference>
<dbReference type="Gene3D" id="4.10.240.10">
    <property type="entry name" value="Zn(2)-C6 fungal-type DNA-binding domain"/>
    <property type="match status" value="1"/>
</dbReference>
<keyword evidence="8" id="KW-1185">Reference proteome</keyword>
<keyword evidence="1" id="KW-0805">Transcription regulation</keyword>
<evidence type="ECO:0000313" key="8">
    <source>
        <dbReference type="Proteomes" id="UP001154252"/>
    </source>
</evidence>
<evidence type="ECO:0000256" key="5">
    <source>
        <dbReference type="SAM" id="MobiDB-lite"/>
    </source>
</evidence>
<keyword evidence="2" id="KW-0238">DNA-binding</keyword>
<comment type="caution">
    <text evidence="7">The sequence shown here is derived from an EMBL/GenBank/DDBJ whole genome shotgun (WGS) entry which is preliminary data.</text>
</comment>
<dbReference type="Pfam" id="PF00172">
    <property type="entry name" value="Zn_clus"/>
    <property type="match status" value="1"/>
</dbReference>
<evidence type="ECO:0000313" key="7">
    <source>
        <dbReference type="EMBL" id="CAG8893449.1"/>
    </source>
</evidence>
<feature type="region of interest" description="Disordered" evidence="5">
    <location>
        <begin position="1"/>
        <end position="26"/>
    </location>
</feature>